<evidence type="ECO:0000313" key="2">
    <source>
        <dbReference type="EMBL" id="RKF56675.1"/>
    </source>
</evidence>
<sequence>MSYLTLIFTVMGQISPYAGPCVNIRFREEKNFFHIPRAFLQDQPWVNERNNYKFKCGEEVGHVLIHFLFTGEYQILETDETKTNEDIIMDKLRIAVQVLLEGRVWKLPLLPYLVQSEIKSLSRSIHIFDAVRLVDERLEECTLQFLSWRKEWLKQFLMDGLKDAFENDTADFENLSLFNKLKNIDLIKFLAENLFKICYSQIAKSHIEIESPNLDSESVLTLTPKTTSSNEDSKDEALN</sequence>
<dbReference type="Proteomes" id="UP000286134">
    <property type="component" value="Unassembled WGS sequence"/>
</dbReference>
<protein>
    <submittedName>
        <fullName evidence="2">Uncharacterized protein</fullName>
    </submittedName>
</protein>
<organism evidence="2 3">
    <name type="scientific">Erysiphe neolycopersici</name>
    <dbReference type="NCBI Taxonomy" id="212602"/>
    <lineage>
        <taxon>Eukaryota</taxon>
        <taxon>Fungi</taxon>
        <taxon>Dikarya</taxon>
        <taxon>Ascomycota</taxon>
        <taxon>Pezizomycotina</taxon>
        <taxon>Leotiomycetes</taxon>
        <taxon>Erysiphales</taxon>
        <taxon>Erysiphaceae</taxon>
        <taxon>Erysiphe</taxon>
    </lineage>
</organism>
<dbReference type="STRING" id="212602.A0A420HGX7"/>
<proteinExistence type="predicted"/>
<keyword evidence="3" id="KW-1185">Reference proteome</keyword>
<reference evidence="2 3" key="1">
    <citation type="journal article" date="2018" name="BMC Genomics">
        <title>Comparative genome analyses reveal sequence features reflecting distinct modes of host-adaptation between dicot and monocot powdery mildew.</title>
        <authorList>
            <person name="Wu Y."/>
            <person name="Ma X."/>
            <person name="Pan Z."/>
            <person name="Kale S.D."/>
            <person name="Song Y."/>
            <person name="King H."/>
            <person name="Zhang Q."/>
            <person name="Presley C."/>
            <person name="Deng X."/>
            <person name="Wei C.I."/>
            <person name="Xiao S."/>
        </authorList>
    </citation>
    <scope>NUCLEOTIDE SEQUENCE [LARGE SCALE GENOMIC DNA]</scope>
    <source>
        <strain evidence="2">UMSG2</strain>
    </source>
</reference>
<evidence type="ECO:0000313" key="3">
    <source>
        <dbReference type="Proteomes" id="UP000286134"/>
    </source>
</evidence>
<dbReference type="PANTHER" id="PTHR37538">
    <property type="entry name" value="BTB DOMAIN-CONTAINING PROTEIN"/>
    <property type="match status" value="1"/>
</dbReference>
<evidence type="ECO:0000256" key="1">
    <source>
        <dbReference type="SAM" id="MobiDB-lite"/>
    </source>
</evidence>
<feature type="region of interest" description="Disordered" evidence="1">
    <location>
        <begin position="220"/>
        <end position="239"/>
    </location>
</feature>
<comment type="caution">
    <text evidence="2">The sequence shown here is derived from an EMBL/GenBank/DDBJ whole genome shotgun (WGS) entry which is preliminary data.</text>
</comment>
<accession>A0A420HGX7</accession>
<feature type="compositionally biased region" description="Polar residues" evidence="1">
    <location>
        <begin position="220"/>
        <end position="230"/>
    </location>
</feature>
<dbReference type="EMBL" id="MCFK01007986">
    <property type="protein sequence ID" value="RKF56675.1"/>
    <property type="molecule type" value="Genomic_DNA"/>
</dbReference>
<dbReference type="OrthoDB" id="3594103at2759"/>
<dbReference type="AlphaFoldDB" id="A0A420HGX7"/>
<name>A0A420HGX7_9PEZI</name>
<gene>
    <name evidence="2" type="ORF">OnM2_079028</name>
</gene>
<dbReference type="PANTHER" id="PTHR37538:SF1">
    <property type="entry name" value="BTB DOMAIN-CONTAINING PROTEIN"/>
    <property type="match status" value="1"/>
</dbReference>